<feature type="compositionally biased region" description="Polar residues" evidence="1">
    <location>
        <begin position="58"/>
        <end position="70"/>
    </location>
</feature>
<dbReference type="OrthoDB" id="2654423at2759"/>
<feature type="region of interest" description="Disordered" evidence="1">
    <location>
        <begin position="1"/>
        <end position="72"/>
    </location>
</feature>
<sequence length="157" mass="18196">MPRPKINHTQEQKRLANQLKSKRSYHKRKEEINARRRALYHQKKRTQPVVVAEEEHNWSNSPRSPSTASEPSLRALKCNKKSILKLEIEANMTAVRCLKNHFDRSTQGSTRGFLAKVCQDFDKSLRSGSNKAAVAAYEILEEYLDEFKALSQMVRKQ</sequence>
<accession>A0A4Q2DIM9</accession>
<dbReference type="Proteomes" id="UP000290288">
    <property type="component" value="Unassembled WGS sequence"/>
</dbReference>
<dbReference type="AlphaFoldDB" id="A0A4Q2DIM9"/>
<feature type="compositionally biased region" description="Basic residues" evidence="1">
    <location>
        <begin position="35"/>
        <end position="46"/>
    </location>
</feature>
<keyword evidence="3" id="KW-1185">Reference proteome</keyword>
<organism evidence="2 3">
    <name type="scientific">Candolleomyces aberdarensis</name>
    <dbReference type="NCBI Taxonomy" id="2316362"/>
    <lineage>
        <taxon>Eukaryota</taxon>
        <taxon>Fungi</taxon>
        <taxon>Dikarya</taxon>
        <taxon>Basidiomycota</taxon>
        <taxon>Agaricomycotina</taxon>
        <taxon>Agaricomycetes</taxon>
        <taxon>Agaricomycetidae</taxon>
        <taxon>Agaricales</taxon>
        <taxon>Agaricineae</taxon>
        <taxon>Psathyrellaceae</taxon>
        <taxon>Candolleomyces</taxon>
    </lineage>
</organism>
<gene>
    <name evidence="2" type="ORF">EST38_g6008</name>
</gene>
<reference evidence="2 3" key="1">
    <citation type="submission" date="2019-01" db="EMBL/GenBank/DDBJ databases">
        <title>Draft genome sequence of Psathyrella aberdarensis IHI B618.</title>
        <authorList>
            <person name="Buettner E."/>
            <person name="Kellner H."/>
        </authorList>
    </citation>
    <scope>NUCLEOTIDE SEQUENCE [LARGE SCALE GENOMIC DNA]</scope>
    <source>
        <strain evidence="2 3">IHI B618</strain>
    </source>
</reference>
<comment type="caution">
    <text evidence="2">The sequence shown here is derived from an EMBL/GenBank/DDBJ whole genome shotgun (WGS) entry which is preliminary data.</text>
</comment>
<evidence type="ECO:0000313" key="3">
    <source>
        <dbReference type="Proteomes" id="UP000290288"/>
    </source>
</evidence>
<proteinExistence type="predicted"/>
<name>A0A4Q2DIM9_9AGAR</name>
<evidence type="ECO:0000313" key="2">
    <source>
        <dbReference type="EMBL" id="RXW19850.1"/>
    </source>
</evidence>
<dbReference type="EMBL" id="SDEE01000179">
    <property type="protein sequence ID" value="RXW19850.1"/>
    <property type="molecule type" value="Genomic_DNA"/>
</dbReference>
<protein>
    <submittedName>
        <fullName evidence="2">Uncharacterized protein</fullName>
    </submittedName>
</protein>
<evidence type="ECO:0000256" key="1">
    <source>
        <dbReference type="SAM" id="MobiDB-lite"/>
    </source>
</evidence>